<comment type="caution">
    <text evidence="2">The sequence shown here is derived from an EMBL/GenBank/DDBJ whole genome shotgun (WGS) entry which is preliminary data.</text>
</comment>
<dbReference type="Proteomes" id="UP000789831">
    <property type="component" value="Unassembled WGS sequence"/>
</dbReference>
<accession>A0A9N8ZK60</accession>
<sequence>MGVVSGKLRWKSFQVLRTRSDNKSNENAHLDLNEVYKADVLEDCRTISGRRYHNVQGVQYFLPLADESREKWRLETLSMIWKNAHNGRRFSAPMHEKLEKGARILDVGCAAGSWLLDMAICYPKSSFVGVDISSEFIPENEKPKNVIYLQYNVLDGLPFCDSSFDMVYERCLISAFNKSRLITFIEECVRVTKPGGWIESHEMEAMFRGEVGPTTKRLLLAMNDFLKIKGCDARTFSTMSEYFAANGKIENIGVEKNSIPVGSWAGPIGALSVEAINEGWLSLKPVMQITLGVNDQEYNGLLGQVRIEGSKYRATYRTHRVFGQKIKNVSESENHRVAV</sequence>
<dbReference type="InterPro" id="IPR029063">
    <property type="entry name" value="SAM-dependent_MTases_sf"/>
</dbReference>
<dbReference type="SUPFAM" id="SSF53335">
    <property type="entry name" value="S-adenosyl-L-methionine-dependent methyltransferases"/>
    <property type="match status" value="1"/>
</dbReference>
<dbReference type="AlphaFoldDB" id="A0A9N8ZK60"/>
<organism evidence="2 3">
    <name type="scientific">Ambispora gerdemannii</name>
    <dbReference type="NCBI Taxonomy" id="144530"/>
    <lineage>
        <taxon>Eukaryota</taxon>
        <taxon>Fungi</taxon>
        <taxon>Fungi incertae sedis</taxon>
        <taxon>Mucoromycota</taxon>
        <taxon>Glomeromycotina</taxon>
        <taxon>Glomeromycetes</taxon>
        <taxon>Archaeosporales</taxon>
        <taxon>Ambisporaceae</taxon>
        <taxon>Ambispora</taxon>
    </lineage>
</organism>
<evidence type="ECO:0000313" key="3">
    <source>
        <dbReference type="Proteomes" id="UP000789831"/>
    </source>
</evidence>
<evidence type="ECO:0000259" key="1">
    <source>
        <dbReference type="Pfam" id="PF13649"/>
    </source>
</evidence>
<dbReference type="InterPro" id="IPR041698">
    <property type="entry name" value="Methyltransf_25"/>
</dbReference>
<name>A0A9N8ZK60_9GLOM</name>
<reference evidence="2" key="1">
    <citation type="submission" date="2021-06" db="EMBL/GenBank/DDBJ databases">
        <authorList>
            <person name="Kallberg Y."/>
            <person name="Tangrot J."/>
            <person name="Rosling A."/>
        </authorList>
    </citation>
    <scope>NUCLEOTIDE SEQUENCE</scope>
    <source>
        <strain evidence="2">MT106</strain>
    </source>
</reference>
<keyword evidence="3" id="KW-1185">Reference proteome</keyword>
<dbReference type="CDD" id="cd02440">
    <property type="entry name" value="AdoMet_MTases"/>
    <property type="match status" value="1"/>
</dbReference>
<proteinExistence type="predicted"/>
<dbReference type="OrthoDB" id="2013972at2759"/>
<dbReference type="Gene3D" id="3.40.50.150">
    <property type="entry name" value="Vaccinia Virus protein VP39"/>
    <property type="match status" value="1"/>
</dbReference>
<protein>
    <submittedName>
        <fullName evidence="2">7174_t:CDS:1</fullName>
    </submittedName>
</protein>
<dbReference type="PANTHER" id="PTHR43591:SF50">
    <property type="entry name" value="METHYLTRANSFERASE DOMAIN-CONTAINING PROTEIN-RELATED"/>
    <property type="match status" value="1"/>
</dbReference>
<feature type="domain" description="Methyltransferase" evidence="1">
    <location>
        <begin position="104"/>
        <end position="196"/>
    </location>
</feature>
<dbReference type="PANTHER" id="PTHR43591">
    <property type="entry name" value="METHYLTRANSFERASE"/>
    <property type="match status" value="1"/>
</dbReference>
<evidence type="ECO:0000313" key="2">
    <source>
        <dbReference type="EMBL" id="CAG8498753.1"/>
    </source>
</evidence>
<gene>
    <name evidence="2" type="ORF">AGERDE_LOCUS4136</name>
</gene>
<dbReference type="Pfam" id="PF13649">
    <property type="entry name" value="Methyltransf_25"/>
    <property type="match status" value="1"/>
</dbReference>
<dbReference type="EMBL" id="CAJVPL010000450">
    <property type="protein sequence ID" value="CAG8498753.1"/>
    <property type="molecule type" value="Genomic_DNA"/>
</dbReference>